<feature type="domain" description="YdbS-like PH" evidence="2">
    <location>
        <begin position="63"/>
        <end position="127"/>
    </location>
</feature>
<protein>
    <submittedName>
        <fullName evidence="3">PH domain-containing protein</fullName>
    </submittedName>
</protein>
<keyword evidence="1" id="KW-0812">Transmembrane</keyword>
<name>A0ABS7WTK8_9BACT</name>
<reference evidence="3 4" key="1">
    <citation type="submission" date="2020-07" db="EMBL/GenBank/DDBJ databases">
        <title>Transfer of Campylobacter canadensis to the novel genus Avispirillum gen. nov., that also includes two novel species recovered from migratory waterfowl: Avispirillum anseris sp. nov. and Avispirillum brantae sp. nov.</title>
        <authorList>
            <person name="Miller W.G."/>
            <person name="Chapman M.H."/>
            <person name="Yee E."/>
            <person name="Inglis G.D."/>
        </authorList>
    </citation>
    <scope>NUCLEOTIDE SEQUENCE [LARGE SCALE GENOMIC DNA]</scope>
    <source>
        <strain evidence="3 4">L283</strain>
    </source>
</reference>
<gene>
    <name evidence="3" type="ORF">AVCANL283_05880</name>
</gene>
<keyword evidence="4" id="KW-1185">Reference proteome</keyword>
<dbReference type="EMBL" id="JACGBB010000011">
    <property type="protein sequence ID" value="MBZ7987627.1"/>
    <property type="molecule type" value="Genomic_DNA"/>
</dbReference>
<accession>A0ABS7WTK8</accession>
<proteinExistence type="predicted"/>
<evidence type="ECO:0000259" key="2">
    <source>
        <dbReference type="Pfam" id="PF03703"/>
    </source>
</evidence>
<dbReference type="Proteomes" id="UP000786183">
    <property type="component" value="Unassembled WGS sequence"/>
</dbReference>
<dbReference type="RefSeq" id="WP_224323800.1">
    <property type="nucleotide sequence ID" value="NZ_JACGBB010000011.1"/>
</dbReference>
<evidence type="ECO:0000256" key="1">
    <source>
        <dbReference type="SAM" id="Phobius"/>
    </source>
</evidence>
<organism evidence="3 4">
    <name type="scientific">Campylobacter canadensis</name>
    <dbReference type="NCBI Taxonomy" id="449520"/>
    <lineage>
        <taxon>Bacteria</taxon>
        <taxon>Pseudomonadati</taxon>
        <taxon>Campylobacterota</taxon>
        <taxon>Epsilonproteobacteria</taxon>
        <taxon>Campylobacterales</taxon>
        <taxon>Campylobacteraceae</taxon>
        <taxon>Campylobacter</taxon>
    </lineage>
</organism>
<feature type="transmembrane region" description="Helical" evidence="1">
    <location>
        <begin position="20"/>
        <end position="53"/>
    </location>
</feature>
<evidence type="ECO:0000313" key="4">
    <source>
        <dbReference type="Proteomes" id="UP000786183"/>
    </source>
</evidence>
<dbReference type="PANTHER" id="PTHR37938">
    <property type="entry name" value="BLL0215 PROTEIN"/>
    <property type="match status" value="1"/>
</dbReference>
<dbReference type="PANTHER" id="PTHR37938:SF1">
    <property type="entry name" value="BLL0215 PROTEIN"/>
    <property type="match status" value="1"/>
</dbReference>
<comment type="caution">
    <text evidence="3">The sequence shown here is derived from an EMBL/GenBank/DDBJ whole genome shotgun (WGS) entry which is preliminary data.</text>
</comment>
<keyword evidence="1" id="KW-0472">Membrane</keyword>
<dbReference type="InterPro" id="IPR005182">
    <property type="entry name" value="YdbS-like_PH"/>
</dbReference>
<sequence>MSYVEQVLGTDENVVMKAKVSIFAFVVELLAILVLAILCFNASFLFIVPILFLVARMYIIITTTELALTNKKVIAKFGLIRRNTIELRLEKIESIRVDQGILGRIFNYGTIFINGAGSAAPIPFIGTPIDFKRKVDEYIENKLSK</sequence>
<keyword evidence="1" id="KW-1133">Transmembrane helix</keyword>
<evidence type="ECO:0000313" key="3">
    <source>
        <dbReference type="EMBL" id="MBZ7987627.1"/>
    </source>
</evidence>
<dbReference type="Pfam" id="PF03703">
    <property type="entry name" value="bPH_2"/>
    <property type="match status" value="1"/>
</dbReference>